<protein>
    <submittedName>
        <fullName evidence="1">Uncharacterized protein</fullName>
    </submittedName>
</protein>
<sequence length="56" mass="5766">MTRSPPGARFVDLAPGGASAVAALDGATYRGAALIVRDLWEAVTINGEAPGRWPDT</sequence>
<keyword evidence="2" id="KW-1185">Reference proteome</keyword>
<dbReference type="EMBL" id="CP042425">
    <property type="protein sequence ID" value="QEL20483.1"/>
    <property type="molecule type" value="Genomic_DNA"/>
</dbReference>
<dbReference type="RefSeq" id="WP_168219435.1">
    <property type="nucleotide sequence ID" value="NZ_CP042425.1"/>
</dbReference>
<dbReference type="AlphaFoldDB" id="A0A5C1AR04"/>
<dbReference type="Proteomes" id="UP000324974">
    <property type="component" value="Chromosome"/>
</dbReference>
<gene>
    <name evidence="1" type="ORF">PX52LOC_07585</name>
</gene>
<evidence type="ECO:0000313" key="1">
    <source>
        <dbReference type="EMBL" id="QEL20483.1"/>
    </source>
</evidence>
<dbReference type="KEGG" id="lrs:PX52LOC_07585"/>
<accession>A0A5C1AR04</accession>
<organism evidence="1 2">
    <name type="scientific">Limnoglobus roseus</name>
    <dbReference type="NCBI Taxonomy" id="2598579"/>
    <lineage>
        <taxon>Bacteria</taxon>
        <taxon>Pseudomonadati</taxon>
        <taxon>Planctomycetota</taxon>
        <taxon>Planctomycetia</taxon>
        <taxon>Gemmatales</taxon>
        <taxon>Gemmataceae</taxon>
        <taxon>Limnoglobus</taxon>
    </lineage>
</organism>
<evidence type="ECO:0000313" key="2">
    <source>
        <dbReference type="Proteomes" id="UP000324974"/>
    </source>
</evidence>
<proteinExistence type="predicted"/>
<reference evidence="2" key="1">
    <citation type="submission" date="2019-08" db="EMBL/GenBank/DDBJ databases">
        <title>Limnoglobus roseus gen. nov., sp. nov., a novel freshwater planctomycete with a giant genome from the family Gemmataceae.</title>
        <authorList>
            <person name="Kulichevskaya I.S."/>
            <person name="Naumoff D.G."/>
            <person name="Miroshnikov K."/>
            <person name="Ivanova A."/>
            <person name="Philippov D.A."/>
            <person name="Hakobyan A."/>
            <person name="Rijpstra I.C."/>
            <person name="Sinninghe Damste J.S."/>
            <person name="Liesack W."/>
            <person name="Dedysh S.N."/>
        </authorList>
    </citation>
    <scope>NUCLEOTIDE SEQUENCE [LARGE SCALE GENOMIC DNA]</scope>
    <source>
        <strain evidence="2">PX52</strain>
    </source>
</reference>
<name>A0A5C1AR04_9BACT</name>